<keyword evidence="1 2" id="KW-0129">CBS domain</keyword>
<proteinExistence type="predicted"/>
<dbReference type="InterPro" id="IPR051257">
    <property type="entry name" value="Diverse_CBS-Domain"/>
</dbReference>
<dbReference type="AlphaFoldDB" id="A0A6J4SNQ2"/>
<sequence>MDIRDVMTEGVVSAPPSASVRQVAELMRERNVGSVVLLDEQDGSLAGFVTDRDLAIGALTDGRDPADPVAAHASSPVVTAEPGMNVEEAAELMVRHGIRRLPIVDGGRLTGIVTLDDLAVRTGDLELAAHMTAQITRAALPGFYFHDRGG</sequence>
<dbReference type="SMART" id="SM00116">
    <property type="entry name" value="CBS"/>
    <property type="match status" value="2"/>
</dbReference>
<evidence type="ECO:0000256" key="2">
    <source>
        <dbReference type="PROSITE-ProRule" id="PRU00703"/>
    </source>
</evidence>
<dbReference type="Pfam" id="PF00571">
    <property type="entry name" value="CBS"/>
    <property type="match status" value="2"/>
</dbReference>
<name>A0A6J4SNQ2_9ACTN</name>
<dbReference type="PANTHER" id="PTHR43080">
    <property type="entry name" value="CBS DOMAIN-CONTAINING PROTEIN CBSX3, MITOCHONDRIAL"/>
    <property type="match status" value="1"/>
</dbReference>
<feature type="domain" description="CBS" evidence="3">
    <location>
        <begin position="73"/>
        <end position="129"/>
    </location>
</feature>
<dbReference type="InterPro" id="IPR046342">
    <property type="entry name" value="CBS_dom_sf"/>
</dbReference>
<feature type="domain" description="CBS" evidence="3">
    <location>
        <begin position="7"/>
        <end position="65"/>
    </location>
</feature>
<dbReference type="SUPFAM" id="SSF54631">
    <property type="entry name" value="CBS-domain pair"/>
    <property type="match status" value="1"/>
</dbReference>
<dbReference type="PROSITE" id="PS51371">
    <property type="entry name" value="CBS"/>
    <property type="match status" value="2"/>
</dbReference>
<protein>
    <recommendedName>
        <fullName evidence="3">CBS domain-containing protein</fullName>
    </recommendedName>
</protein>
<gene>
    <name evidence="4" type="ORF">AVDCRST_MAG67-1702</name>
</gene>
<evidence type="ECO:0000259" key="3">
    <source>
        <dbReference type="PROSITE" id="PS51371"/>
    </source>
</evidence>
<dbReference type="EMBL" id="CADCVQ010000076">
    <property type="protein sequence ID" value="CAA9498652.1"/>
    <property type="molecule type" value="Genomic_DNA"/>
</dbReference>
<evidence type="ECO:0000313" key="4">
    <source>
        <dbReference type="EMBL" id="CAA9498652.1"/>
    </source>
</evidence>
<dbReference type="InterPro" id="IPR000644">
    <property type="entry name" value="CBS_dom"/>
</dbReference>
<evidence type="ECO:0000256" key="1">
    <source>
        <dbReference type="ARBA" id="ARBA00023122"/>
    </source>
</evidence>
<accession>A0A6J4SNQ2</accession>
<reference evidence="4" key="1">
    <citation type="submission" date="2020-02" db="EMBL/GenBank/DDBJ databases">
        <authorList>
            <person name="Meier V. D."/>
        </authorList>
    </citation>
    <scope>NUCLEOTIDE SEQUENCE</scope>
    <source>
        <strain evidence="4">AVDCRST_MAG67</strain>
    </source>
</reference>
<dbReference type="PANTHER" id="PTHR43080:SF2">
    <property type="entry name" value="CBS DOMAIN-CONTAINING PROTEIN"/>
    <property type="match status" value="1"/>
</dbReference>
<organism evidence="4">
    <name type="scientific">uncultured Solirubrobacteraceae bacterium</name>
    <dbReference type="NCBI Taxonomy" id="1162706"/>
    <lineage>
        <taxon>Bacteria</taxon>
        <taxon>Bacillati</taxon>
        <taxon>Actinomycetota</taxon>
        <taxon>Thermoleophilia</taxon>
        <taxon>Solirubrobacterales</taxon>
        <taxon>Solirubrobacteraceae</taxon>
        <taxon>environmental samples</taxon>
    </lineage>
</organism>
<dbReference type="Gene3D" id="3.10.580.10">
    <property type="entry name" value="CBS-domain"/>
    <property type="match status" value="1"/>
</dbReference>